<dbReference type="Pfam" id="PF11950">
    <property type="entry name" value="DUF3467"/>
    <property type="match status" value="1"/>
</dbReference>
<organism evidence="1 2">
    <name type="scientific">Flavobacterium pectinovorum</name>
    <dbReference type="NCBI Taxonomy" id="29533"/>
    <lineage>
        <taxon>Bacteria</taxon>
        <taxon>Pseudomonadati</taxon>
        <taxon>Bacteroidota</taxon>
        <taxon>Flavobacteriia</taxon>
        <taxon>Flavobacteriales</taxon>
        <taxon>Flavobacteriaceae</taxon>
        <taxon>Flavobacterium</taxon>
    </lineage>
</organism>
<dbReference type="STRING" id="29533.SAMN05444387_3810"/>
<evidence type="ECO:0000313" key="1">
    <source>
        <dbReference type="EMBL" id="TPG38102.1"/>
    </source>
</evidence>
<protein>
    <submittedName>
        <fullName evidence="1">DUF3467 domain-containing protein</fullName>
    </submittedName>
</protein>
<dbReference type="AlphaFoldDB" id="A0A502EM77"/>
<proteinExistence type="predicted"/>
<comment type="caution">
    <text evidence="1">The sequence shown here is derived from an EMBL/GenBank/DDBJ whole genome shotgun (WGS) entry which is preliminary data.</text>
</comment>
<accession>A0A502EM77</accession>
<sequence>MSNPKQQQEQINIELDETIAEGIYSNLAIINHSSSEFVLDFVSIMPGIPKAKVKSRIVLTPQHAKRLLKAIGENIHRFEAAHGEIKETEQAPIPLNFGPAGQA</sequence>
<reference evidence="1 2" key="1">
    <citation type="journal article" date="2019" name="Environ. Microbiol.">
        <title>Species interactions and distinct microbial communities in high Arctic permafrost affected cryosols are associated with the CH4 and CO2 gas fluxes.</title>
        <authorList>
            <person name="Altshuler I."/>
            <person name="Hamel J."/>
            <person name="Turney S."/>
            <person name="Magnuson E."/>
            <person name="Levesque R."/>
            <person name="Greer C."/>
            <person name="Whyte L.G."/>
        </authorList>
    </citation>
    <scope>NUCLEOTIDE SEQUENCE [LARGE SCALE GENOMIC DNA]</scope>
    <source>
        <strain evidence="1 2">42</strain>
    </source>
</reference>
<evidence type="ECO:0000313" key="2">
    <source>
        <dbReference type="Proteomes" id="UP000319700"/>
    </source>
</evidence>
<dbReference type="EMBL" id="RCZH01000011">
    <property type="protein sequence ID" value="TPG38102.1"/>
    <property type="molecule type" value="Genomic_DNA"/>
</dbReference>
<dbReference type="InterPro" id="IPR021857">
    <property type="entry name" value="DUF3467"/>
</dbReference>
<dbReference type="RefSeq" id="WP_072959407.1">
    <property type="nucleotide sequence ID" value="NZ_RCZH01000011.1"/>
</dbReference>
<dbReference type="Proteomes" id="UP000319700">
    <property type="component" value="Unassembled WGS sequence"/>
</dbReference>
<name>A0A502EM77_9FLAO</name>
<gene>
    <name evidence="1" type="ORF">EAH81_16830</name>
</gene>
<keyword evidence="2" id="KW-1185">Reference proteome</keyword>
<dbReference type="OrthoDB" id="9813817at2"/>